<gene>
    <name evidence="1" type="ORF">ElyMa_001835500</name>
</gene>
<dbReference type="AlphaFoldDB" id="A0AAV4EK11"/>
<proteinExistence type="predicted"/>
<organism evidence="1 2">
    <name type="scientific">Elysia marginata</name>
    <dbReference type="NCBI Taxonomy" id="1093978"/>
    <lineage>
        <taxon>Eukaryota</taxon>
        <taxon>Metazoa</taxon>
        <taxon>Spiralia</taxon>
        <taxon>Lophotrochozoa</taxon>
        <taxon>Mollusca</taxon>
        <taxon>Gastropoda</taxon>
        <taxon>Heterobranchia</taxon>
        <taxon>Euthyneura</taxon>
        <taxon>Panpulmonata</taxon>
        <taxon>Sacoglossa</taxon>
        <taxon>Placobranchoidea</taxon>
        <taxon>Plakobranchidae</taxon>
        <taxon>Elysia</taxon>
    </lineage>
</organism>
<evidence type="ECO:0000313" key="2">
    <source>
        <dbReference type="Proteomes" id="UP000762676"/>
    </source>
</evidence>
<dbReference type="Proteomes" id="UP000762676">
    <property type="component" value="Unassembled WGS sequence"/>
</dbReference>
<evidence type="ECO:0000313" key="1">
    <source>
        <dbReference type="EMBL" id="GFR60945.1"/>
    </source>
</evidence>
<evidence type="ECO:0008006" key="3">
    <source>
        <dbReference type="Google" id="ProtNLM"/>
    </source>
</evidence>
<name>A0AAV4EK11_9GAST</name>
<comment type="caution">
    <text evidence="1">The sequence shown here is derived from an EMBL/GenBank/DDBJ whole genome shotgun (WGS) entry which is preliminary data.</text>
</comment>
<dbReference type="EMBL" id="BMAT01003701">
    <property type="protein sequence ID" value="GFR60945.1"/>
    <property type="molecule type" value="Genomic_DNA"/>
</dbReference>
<feature type="non-terminal residue" evidence="1">
    <location>
        <position position="209"/>
    </location>
</feature>
<keyword evidence="2" id="KW-1185">Reference proteome</keyword>
<protein>
    <recommendedName>
        <fullName evidence="3">CUB domain-containing protein</fullName>
    </recommendedName>
</protein>
<reference evidence="1 2" key="1">
    <citation type="journal article" date="2021" name="Elife">
        <title>Chloroplast acquisition without the gene transfer in kleptoplastic sea slugs, Plakobranchus ocellatus.</title>
        <authorList>
            <person name="Maeda T."/>
            <person name="Takahashi S."/>
            <person name="Yoshida T."/>
            <person name="Shimamura S."/>
            <person name="Takaki Y."/>
            <person name="Nagai Y."/>
            <person name="Toyoda A."/>
            <person name="Suzuki Y."/>
            <person name="Arimoto A."/>
            <person name="Ishii H."/>
            <person name="Satoh N."/>
            <person name="Nishiyama T."/>
            <person name="Hasebe M."/>
            <person name="Maruyama T."/>
            <person name="Minagawa J."/>
            <person name="Obokata J."/>
            <person name="Shigenobu S."/>
        </authorList>
    </citation>
    <scope>NUCLEOTIDE SEQUENCE [LARGE SCALE GENOMIC DNA]</scope>
</reference>
<accession>A0AAV4EK11</accession>
<sequence>MTRAQCHMEGIPQFGDECNIVTYPAAEFQEKYRLSVTDTVVNSTRYPGDRELTCMFRMHLTHIQEGRYTFAVEFRAPVRDYKPTIKHADSIPALDLKATAHDLTDPVTFDPTTEDFQLDILVTSNPPPHQFSLSMRYDESSAYVPVSTQYYSATYNRSEEDQLRGRIQLRVRSTTFRNEQRKGYFSLTADNGVIGDTPFEVAFTIARPN</sequence>